<keyword evidence="2" id="KW-1133">Transmembrane helix</keyword>
<dbReference type="Proteomes" id="UP000321638">
    <property type="component" value="Unassembled WGS sequence"/>
</dbReference>
<evidence type="ECO:0000256" key="1">
    <source>
        <dbReference type="SAM" id="MobiDB-lite"/>
    </source>
</evidence>
<proteinExistence type="predicted"/>
<feature type="domain" description="Mce/MlaD" evidence="3">
    <location>
        <begin position="55"/>
        <end position="123"/>
    </location>
</feature>
<dbReference type="RefSeq" id="WP_147850508.1">
    <property type="nucleotide sequence ID" value="NZ_VDUZ01000041.1"/>
</dbReference>
<evidence type="ECO:0000256" key="2">
    <source>
        <dbReference type="SAM" id="Phobius"/>
    </source>
</evidence>
<name>A0A5C8PCQ8_9HYPH</name>
<sequence length="340" mass="36403">MKRSTFGVSQLSEVTGAIVLICIVLFVAALVNAGLLKGWFQPSATLRILLPEQGVAGLAVGAEVQVLGIRAGEVRRIVIDPSQRMHAEARIDDQMTAFIRRDSQVVIRRQFGVAGAAYLDVSRGTGEAMDWGFAVLSAGTDRAPTDTIGQVVDELRARLIPLLDEVQKGVVAFTAVANRLADPAGPMQQTLASVAGVTQRLERGDGAVGKLLFDDQMAKHVEASLAATEETLVRARSLLTELERSTKDARIPALLQRTEAVLSALQTTTRNLARASPQIPQITQNVASSTEAVPSTLLQAQMTARELELLLGQLRHHWLLGGSAPPPPASRRAPAVEVRP</sequence>
<dbReference type="OrthoDB" id="7278828at2"/>
<dbReference type="EMBL" id="VDUZ01000041">
    <property type="protein sequence ID" value="TXL71596.1"/>
    <property type="molecule type" value="Genomic_DNA"/>
</dbReference>
<evidence type="ECO:0000259" key="3">
    <source>
        <dbReference type="Pfam" id="PF02470"/>
    </source>
</evidence>
<feature type="region of interest" description="Disordered" evidence="1">
    <location>
        <begin position="321"/>
        <end position="340"/>
    </location>
</feature>
<accession>A0A5C8PCQ8</accession>
<evidence type="ECO:0000313" key="5">
    <source>
        <dbReference type="Proteomes" id="UP000321638"/>
    </source>
</evidence>
<gene>
    <name evidence="4" type="ORF">FHP25_29090</name>
</gene>
<feature type="compositionally biased region" description="Low complexity" evidence="1">
    <location>
        <begin position="330"/>
        <end position="340"/>
    </location>
</feature>
<evidence type="ECO:0000313" key="4">
    <source>
        <dbReference type="EMBL" id="TXL71596.1"/>
    </source>
</evidence>
<reference evidence="4 5" key="1">
    <citation type="submission" date="2019-06" db="EMBL/GenBank/DDBJ databases">
        <title>New taxonomy in bacterial strain CC-CFT640, isolated from vineyard.</title>
        <authorList>
            <person name="Lin S.-Y."/>
            <person name="Tsai C.-F."/>
            <person name="Young C.-C."/>
        </authorList>
    </citation>
    <scope>NUCLEOTIDE SEQUENCE [LARGE SCALE GENOMIC DNA]</scope>
    <source>
        <strain evidence="4 5">CC-CFT640</strain>
    </source>
</reference>
<comment type="caution">
    <text evidence="4">The sequence shown here is derived from an EMBL/GenBank/DDBJ whole genome shotgun (WGS) entry which is preliminary data.</text>
</comment>
<dbReference type="Pfam" id="PF02470">
    <property type="entry name" value="MlaD"/>
    <property type="match status" value="1"/>
</dbReference>
<keyword evidence="2" id="KW-0812">Transmembrane</keyword>
<dbReference type="PANTHER" id="PTHR33371:SF4">
    <property type="entry name" value="INTERMEMBRANE PHOSPHOLIPID TRANSPORT SYSTEM BINDING PROTEIN MLAD"/>
    <property type="match status" value="1"/>
</dbReference>
<dbReference type="PANTHER" id="PTHR33371">
    <property type="entry name" value="INTERMEMBRANE PHOSPHOLIPID TRANSPORT SYSTEM BINDING PROTEIN MLAD-RELATED"/>
    <property type="match status" value="1"/>
</dbReference>
<keyword evidence="5" id="KW-1185">Reference proteome</keyword>
<dbReference type="AlphaFoldDB" id="A0A5C8PCQ8"/>
<organism evidence="4 5">
    <name type="scientific">Vineibacter terrae</name>
    <dbReference type="NCBI Taxonomy" id="2586908"/>
    <lineage>
        <taxon>Bacteria</taxon>
        <taxon>Pseudomonadati</taxon>
        <taxon>Pseudomonadota</taxon>
        <taxon>Alphaproteobacteria</taxon>
        <taxon>Hyphomicrobiales</taxon>
        <taxon>Vineibacter</taxon>
    </lineage>
</organism>
<dbReference type="InterPro" id="IPR003399">
    <property type="entry name" value="Mce/MlaD"/>
</dbReference>
<keyword evidence="2" id="KW-0472">Membrane</keyword>
<dbReference type="InterPro" id="IPR052336">
    <property type="entry name" value="MlaD_Phospholipid_Transporter"/>
</dbReference>
<feature type="transmembrane region" description="Helical" evidence="2">
    <location>
        <begin position="14"/>
        <end position="36"/>
    </location>
</feature>
<protein>
    <submittedName>
        <fullName evidence="4">MCE family protein</fullName>
    </submittedName>
</protein>